<reference evidence="1" key="1">
    <citation type="submission" date="2021-03" db="EMBL/GenBank/DDBJ databases">
        <title>Whole genome sequence of Lactobacillus gasseri HL75.</title>
        <authorList>
            <person name="Kim J.-M."/>
            <person name="Chung S.H."/>
            <person name="Kim J.-S."/>
        </authorList>
    </citation>
    <scope>NUCLEOTIDE SEQUENCE</scope>
    <source>
        <strain evidence="1">HL75</strain>
    </source>
</reference>
<dbReference type="Proteomes" id="UP000663932">
    <property type="component" value="Chromosome"/>
</dbReference>
<dbReference type="RefSeq" id="WP_144231549.1">
    <property type="nucleotide sequence ID" value="NZ_CABHMU010000012.1"/>
</dbReference>
<gene>
    <name evidence="1" type="ORF">J3E67_000646</name>
</gene>
<dbReference type="EMBL" id="CP071801">
    <property type="protein sequence ID" value="QTD66317.1"/>
    <property type="molecule type" value="Genomic_DNA"/>
</dbReference>
<name>A0A8A4UXT3_LACGS</name>
<evidence type="ECO:0000313" key="2">
    <source>
        <dbReference type="Proteomes" id="UP000663932"/>
    </source>
</evidence>
<proteinExistence type="predicted"/>
<evidence type="ECO:0008006" key="3">
    <source>
        <dbReference type="Google" id="ProtNLM"/>
    </source>
</evidence>
<evidence type="ECO:0000313" key="1">
    <source>
        <dbReference type="EMBL" id="QTD66317.1"/>
    </source>
</evidence>
<sequence length="100" mass="11912">MEVILPPEKLKQEIKKAVVELDLVPRAETLGHTISLDEFREKYCGGRSKAWVKEEIFYKFKPDWVDDIHPGRGRKITIFEYPAAEWMEKHRKEINWRASK</sequence>
<accession>A0A8A4UXT3</accession>
<protein>
    <recommendedName>
        <fullName evidence="3">DUF771 domain-containing protein</fullName>
    </recommendedName>
</protein>
<dbReference type="AlphaFoldDB" id="A0A8A4UXT3"/>
<organism evidence="1 2">
    <name type="scientific">Lactobacillus gasseri</name>
    <dbReference type="NCBI Taxonomy" id="1596"/>
    <lineage>
        <taxon>Bacteria</taxon>
        <taxon>Bacillati</taxon>
        <taxon>Bacillota</taxon>
        <taxon>Bacilli</taxon>
        <taxon>Lactobacillales</taxon>
        <taxon>Lactobacillaceae</taxon>
        <taxon>Lactobacillus</taxon>
    </lineage>
</organism>